<keyword evidence="3" id="KW-1185">Reference proteome</keyword>
<organism evidence="2 3">
    <name type="scientific">Paenibacillus roseopurpureus</name>
    <dbReference type="NCBI Taxonomy" id="2918901"/>
    <lineage>
        <taxon>Bacteria</taxon>
        <taxon>Bacillati</taxon>
        <taxon>Bacillota</taxon>
        <taxon>Bacilli</taxon>
        <taxon>Bacillales</taxon>
        <taxon>Paenibacillaceae</taxon>
        <taxon>Paenibacillus</taxon>
    </lineage>
</organism>
<dbReference type="KEGG" id="proo:MJB10_20710"/>
<keyword evidence="2" id="KW-0808">Transferase</keyword>
<dbReference type="GO" id="GO:0016757">
    <property type="term" value="F:glycosyltransferase activity"/>
    <property type="evidence" value="ECO:0007669"/>
    <property type="project" value="UniProtKB-KW"/>
</dbReference>
<proteinExistence type="predicted"/>
<dbReference type="RefSeq" id="WP_314797855.1">
    <property type="nucleotide sequence ID" value="NZ_CP130319.1"/>
</dbReference>
<dbReference type="EMBL" id="CP130319">
    <property type="protein sequence ID" value="WNR43506.1"/>
    <property type="molecule type" value="Genomic_DNA"/>
</dbReference>
<accession>A0AA96RJT3</accession>
<evidence type="ECO:0000313" key="3">
    <source>
        <dbReference type="Proteomes" id="UP001304650"/>
    </source>
</evidence>
<gene>
    <name evidence="2" type="ORF">MJB10_20710</name>
</gene>
<dbReference type="InterPro" id="IPR007345">
    <property type="entry name" value="Polysacch_pyruvyl_Trfase"/>
</dbReference>
<protein>
    <submittedName>
        <fullName evidence="2">Polysaccharide pyruvyl transferase family protein</fullName>
        <ecNumber evidence="2">2.4.-.-</ecNumber>
    </submittedName>
</protein>
<dbReference type="Pfam" id="PF04230">
    <property type="entry name" value="PS_pyruv_trans"/>
    <property type="match status" value="1"/>
</dbReference>
<feature type="domain" description="Polysaccharide pyruvyl transferase" evidence="1">
    <location>
        <begin position="13"/>
        <end position="301"/>
    </location>
</feature>
<evidence type="ECO:0000259" key="1">
    <source>
        <dbReference type="Pfam" id="PF04230"/>
    </source>
</evidence>
<evidence type="ECO:0000313" key="2">
    <source>
        <dbReference type="EMBL" id="WNR43506.1"/>
    </source>
</evidence>
<dbReference type="Proteomes" id="UP001304650">
    <property type="component" value="Chromosome"/>
</dbReference>
<dbReference type="EC" id="2.4.-.-" evidence="2"/>
<reference evidence="2" key="1">
    <citation type="submission" date="2022-02" db="EMBL/GenBank/DDBJ databases">
        <title>Paenibacillus sp. MBLB1832 Whole Genome Shotgun Sequencing.</title>
        <authorList>
            <person name="Hwang C.Y."/>
            <person name="Cho E.-S."/>
            <person name="Seo M.-J."/>
        </authorList>
    </citation>
    <scope>NUCLEOTIDE SEQUENCE</scope>
    <source>
        <strain evidence="2">MBLB1832</strain>
    </source>
</reference>
<sequence>MKVDLITLHAVKNYGSVLQAFATQEKFKEYGCDVRILNYIRPDVTDENLMTTWCGNNLLKKIVLLPSFYRWKKIFGGFIRDYLNLSDKVFSNEDDFIDFQSDADIYCTGSDQVWNSGWNNGVIKPLYLNFAPENSRKFAYAASFGNSVLSENEVAQTKELIEKYDYISVREESGLGILEEQYMFKKSCQIIDPTLVMPASFWRKYTKKPKIDGDYVLVYQLNNNKLFDKFAAEFAKKNKLKLIRFCTRYDQIIKNGKSILIPEMFDFVSLIDNARYVITDSLHATAFSINLNTEPVCIYPQNYGSRIESLLNLFEIGSRHLKDYNDFDIVNRQIDFSKVNQILDRERIKVDAFLKMVLLEPKKSIEKWIK</sequence>
<name>A0AA96RJT3_9BACL</name>
<dbReference type="AlphaFoldDB" id="A0AA96RJT3"/>
<keyword evidence="2" id="KW-0328">Glycosyltransferase</keyword>